<accession>A0ABV9WUV2</accession>
<reference evidence="4" key="1">
    <citation type="journal article" date="2019" name="Int. J. Syst. Evol. Microbiol.">
        <title>The Global Catalogue of Microorganisms (GCM) 10K type strain sequencing project: providing services to taxonomists for standard genome sequencing and annotation.</title>
        <authorList>
            <consortium name="The Broad Institute Genomics Platform"/>
            <consortium name="The Broad Institute Genome Sequencing Center for Infectious Disease"/>
            <person name="Wu L."/>
            <person name="Ma J."/>
        </authorList>
    </citation>
    <scope>NUCLEOTIDE SEQUENCE [LARGE SCALE GENOMIC DNA]</scope>
    <source>
        <strain evidence="4">CGMCC 4.1542</strain>
    </source>
</reference>
<protein>
    <submittedName>
        <fullName evidence="3">NADPH-dependent F420 reductase</fullName>
    </submittedName>
</protein>
<dbReference type="Proteomes" id="UP001595855">
    <property type="component" value="Unassembled WGS sequence"/>
</dbReference>
<dbReference type="RefSeq" id="WP_381157793.1">
    <property type="nucleotide sequence ID" value="NZ_BAAATN010000004.1"/>
</dbReference>
<evidence type="ECO:0000313" key="4">
    <source>
        <dbReference type="Proteomes" id="UP001595855"/>
    </source>
</evidence>
<feature type="domain" description="Pyrroline-5-carboxylate reductase catalytic N-terminal" evidence="2">
    <location>
        <begin position="2"/>
        <end position="95"/>
    </location>
</feature>
<proteinExistence type="predicted"/>
<keyword evidence="1" id="KW-0560">Oxidoreductase</keyword>
<name>A0ABV9WUV2_9ACTN</name>
<gene>
    <name evidence="3" type="ORF">ACFPRC_13115</name>
</gene>
<evidence type="ECO:0000313" key="3">
    <source>
        <dbReference type="EMBL" id="MFC5015820.1"/>
    </source>
</evidence>
<dbReference type="InterPro" id="IPR036291">
    <property type="entry name" value="NAD(P)-bd_dom_sf"/>
</dbReference>
<comment type="caution">
    <text evidence="3">The sequence shown here is derived from an EMBL/GenBank/DDBJ whole genome shotgun (WGS) entry which is preliminary data.</text>
</comment>
<organism evidence="3 4">
    <name type="scientific">Streptomyces lienomycini</name>
    <dbReference type="NCBI Taxonomy" id="284035"/>
    <lineage>
        <taxon>Bacteria</taxon>
        <taxon>Bacillati</taxon>
        <taxon>Actinomycetota</taxon>
        <taxon>Actinomycetes</taxon>
        <taxon>Kitasatosporales</taxon>
        <taxon>Streptomycetaceae</taxon>
        <taxon>Streptomyces</taxon>
    </lineage>
</organism>
<keyword evidence="4" id="KW-1185">Reference proteome</keyword>
<evidence type="ECO:0000259" key="2">
    <source>
        <dbReference type="Pfam" id="PF03807"/>
    </source>
</evidence>
<dbReference type="PANTHER" id="PTHR14239">
    <property type="entry name" value="DUDULIN-RELATED"/>
    <property type="match status" value="1"/>
</dbReference>
<dbReference type="Pfam" id="PF03807">
    <property type="entry name" value="F420_oxidored"/>
    <property type="match status" value="1"/>
</dbReference>
<sequence>MRIGILGTGTLAAALGEGWTRAGHTVVIGGRSQTRARELAERLGRGTRAATPRETAAGRDAVLLAVSFDGVEDMLASAGASDGALAGTPLIDPTNATLHGVGTLLTGDGESMAGRIARLAPGARVVKAFHLFPAARWTDPHGEPRATVAMCGDDPAALDVVGSLVRDVGAAPAVLGGLDRVRQLEEVAGFVIALAFAGTDPNSAIPRVAP</sequence>
<dbReference type="PANTHER" id="PTHR14239:SF10">
    <property type="entry name" value="REDUCTASE"/>
    <property type="match status" value="1"/>
</dbReference>
<dbReference type="EMBL" id="JBHSJO010000001">
    <property type="protein sequence ID" value="MFC5015820.1"/>
    <property type="molecule type" value="Genomic_DNA"/>
</dbReference>
<dbReference type="InterPro" id="IPR051267">
    <property type="entry name" value="STEAP_metalloreductase"/>
</dbReference>
<dbReference type="InterPro" id="IPR028939">
    <property type="entry name" value="P5C_Rdtase_cat_N"/>
</dbReference>
<evidence type="ECO:0000256" key="1">
    <source>
        <dbReference type="ARBA" id="ARBA00023002"/>
    </source>
</evidence>
<dbReference type="Gene3D" id="3.40.50.720">
    <property type="entry name" value="NAD(P)-binding Rossmann-like Domain"/>
    <property type="match status" value="1"/>
</dbReference>
<dbReference type="SUPFAM" id="SSF51735">
    <property type="entry name" value="NAD(P)-binding Rossmann-fold domains"/>
    <property type="match status" value="1"/>
</dbReference>